<dbReference type="InterPro" id="IPR006543">
    <property type="entry name" value="Histidinol-phos"/>
</dbReference>
<proteinExistence type="inferred from homology"/>
<dbReference type="SUPFAM" id="SSF53756">
    <property type="entry name" value="UDP-Glycosyltransferase/glycogen phosphorylase"/>
    <property type="match status" value="1"/>
</dbReference>
<dbReference type="Gene3D" id="3.40.50.1000">
    <property type="entry name" value="HAD superfamily/HAD-like"/>
    <property type="match status" value="1"/>
</dbReference>
<dbReference type="PANTHER" id="PTHR30160:SF7">
    <property type="entry name" value="ADP-HEPTOSE--LPS HEPTOSYLTRANSFERASE 2"/>
    <property type="match status" value="1"/>
</dbReference>
<dbReference type="Proteomes" id="UP000739538">
    <property type="component" value="Unassembled WGS sequence"/>
</dbReference>
<dbReference type="InterPro" id="IPR023214">
    <property type="entry name" value="HAD_sf"/>
</dbReference>
<feature type="region of interest" description="Disordered" evidence="9">
    <location>
        <begin position="1"/>
        <end position="36"/>
    </location>
</feature>
<evidence type="ECO:0000256" key="8">
    <source>
        <dbReference type="ARBA" id="ARBA00047503"/>
    </source>
</evidence>
<dbReference type="NCBIfam" id="TIGR01662">
    <property type="entry name" value="HAD-SF-IIIA"/>
    <property type="match status" value="1"/>
</dbReference>
<keyword evidence="2" id="KW-0328">Glycosyltransferase</keyword>
<dbReference type="Pfam" id="PF01075">
    <property type="entry name" value="Glyco_transf_9"/>
    <property type="match status" value="1"/>
</dbReference>
<accession>A0A956SD66</accession>
<evidence type="ECO:0000256" key="3">
    <source>
        <dbReference type="ARBA" id="ARBA00022679"/>
    </source>
</evidence>
<dbReference type="GO" id="GO:0046872">
    <property type="term" value="F:metal ion binding"/>
    <property type="evidence" value="ECO:0007669"/>
    <property type="project" value="UniProtKB-KW"/>
</dbReference>
<evidence type="ECO:0000313" key="11">
    <source>
        <dbReference type="Proteomes" id="UP000739538"/>
    </source>
</evidence>
<dbReference type="EMBL" id="JAGQHS010000015">
    <property type="protein sequence ID" value="MCA9755104.1"/>
    <property type="molecule type" value="Genomic_DNA"/>
</dbReference>
<reference evidence="10" key="2">
    <citation type="journal article" date="2021" name="Microbiome">
        <title>Successional dynamics and alternative stable states in a saline activated sludge microbial community over 9 years.</title>
        <authorList>
            <person name="Wang Y."/>
            <person name="Ye J."/>
            <person name="Ju F."/>
            <person name="Liu L."/>
            <person name="Boyd J.A."/>
            <person name="Deng Y."/>
            <person name="Parks D.H."/>
            <person name="Jiang X."/>
            <person name="Yin X."/>
            <person name="Woodcroft B.J."/>
            <person name="Tyson G.W."/>
            <person name="Hugenholtz P."/>
            <person name="Polz M.F."/>
            <person name="Zhang T."/>
        </authorList>
    </citation>
    <scope>NUCLEOTIDE SEQUENCE</scope>
    <source>
        <strain evidence="10">HKST-UBA02</strain>
    </source>
</reference>
<comment type="caution">
    <text evidence="10">The sequence shown here is derived from an EMBL/GenBank/DDBJ whole genome shotgun (WGS) entry which is preliminary data.</text>
</comment>
<keyword evidence="4" id="KW-0479">Metal-binding</keyword>
<dbReference type="Gene3D" id="3.40.50.2000">
    <property type="entry name" value="Glycogen Phosphorylase B"/>
    <property type="match status" value="2"/>
</dbReference>
<keyword evidence="5" id="KW-0378">Hydrolase</keyword>
<dbReference type="InterPro" id="IPR036412">
    <property type="entry name" value="HAD-like_sf"/>
</dbReference>
<dbReference type="InterPro" id="IPR051199">
    <property type="entry name" value="LPS_LOS_Heptosyltrfase"/>
</dbReference>
<keyword evidence="3" id="KW-0808">Transferase</keyword>
<dbReference type="Pfam" id="PF13242">
    <property type="entry name" value="Hydrolase_like"/>
    <property type="match status" value="1"/>
</dbReference>
<dbReference type="CDD" id="cd03789">
    <property type="entry name" value="GT9_LPS_heptosyltransferase"/>
    <property type="match status" value="1"/>
</dbReference>
<evidence type="ECO:0000256" key="5">
    <source>
        <dbReference type="ARBA" id="ARBA00022801"/>
    </source>
</evidence>
<dbReference type="InterPro" id="IPR006549">
    <property type="entry name" value="HAD-SF_hydro_IIIA"/>
</dbReference>
<evidence type="ECO:0000313" key="10">
    <source>
        <dbReference type="EMBL" id="MCA9755104.1"/>
    </source>
</evidence>
<evidence type="ECO:0000256" key="4">
    <source>
        <dbReference type="ARBA" id="ARBA00022723"/>
    </source>
</evidence>
<dbReference type="AlphaFoldDB" id="A0A956SD66"/>
<dbReference type="InterPro" id="IPR002201">
    <property type="entry name" value="Glyco_trans_9"/>
</dbReference>
<evidence type="ECO:0000256" key="6">
    <source>
        <dbReference type="ARBA" id="ARBA00043995"/>
    </source>
</evidence>
<dbReference type="CDD" id="cd07503">
    <property type="entry name" value="HAD_HisB-N"/>
    <property type="match status" value="1"/>
</dbReference>
<dbReference type="EC" id="2.4.99.24" evidence="7"/>
<evidence type="ECO:0000256" key="7">
    <source>
        <dbReference type="ARBA" id="ARBA00044042"/>
    </source>
</evidence>
<feature type="compositionally biased region" description="Pro residues" evidence="9">
    <location>
        <begin position="1"/>
        <end position="19"/>
    </location>
</feature>
<evidence type="ECO:0000256" key="1">
    <source>
        <dbReference type="ARBA" id="ARBA00022490"/>
    </source>
</evidence>
<dbReference type="InterPro" id="IPR011910">
    <property type="entry name" value="RfaF"/>
</dbReference>
<gene>
    <name evidence="10" type="primary">waaF</name>
    <name evidence="10" type="ORF">KDA27_04830</name>
</gene>
<name>A0A956SD66_UNCEI</name>
<evidence type="ECO:0000256" key="9">
    <source>
        <dbReference type="SAM" id="MobiDB-lite"/>
    </source>
</evidence>
<reference evidence="10" key="1">
    <citation type="submission" date="2020-04" db="EMBL/GenBank/DDBJ databases">
        <authorList>
            <person name="Zhang T."/>
        </authorList>
    </citation>
    <scope>NUCLEOTIDE SEQUENCE</scope>
    <source>
        <strain evidence="10">HKST-UBA02</strain>
    </source>
</reference>
<dbReference type="PANTHER" id="PTHR30160">
    <property type="entry name" value="TETRAACYLDISACCHARIDE 4'-KINASE-RELATED"/>
    <property type="match status" value="1"/>
</dbReference>
<dbReference type="GO" id="GO:0016791">
    <property type="term" value="F:phosphatase activity"/>
    <property type="evidence" value="ECO:0007669"/>
    <property type="project" value="InterPro"/>
</dbReference>
<comment type="similarity">
    <text evidence="6">Belongs to the glycosyltransferase 9 family.</text>
</comment>
<dbReference type="NCBIfam" id="TIGR02195">
    <property type="entry name" value="heptsyl_trn_II"/>
    <property type="match status" value="1"/>
</dbReference>
<evidence type="ECO:0000256" key="2">
    <source>
        <dbReference type="ARBA" id="ARBA00022676"/>
    </source>
</evidence>
<dbReference type="SUPFAM" id="SSF56784">
    <property type="entry name" value="HAD-like"/>
    <property type="match status" value="1"/>
</dbReference>
<protein>
    <recommendedName>
        <fullName evidence="7">lipopolysaccharide heptosyltransferase II</fullName>
        <ecNumber evidence="7">2.4.99.24</ecNumber>
    </recommendedName>
</protein>
<comment type="catalytic activity">
    <reaction evidence="8">
        <text>an L-alpha-D-Hep-(1-&gt;5)-[alpha-Kdo-(2-&gt;4)]-alpha-Kdo-(2-&gt;6)-lipid A + ADP-L-glycero-beta-D-manno-heptose = an L-alpha-D-Hep-(1-&gt;3)-L-alpha-D-Hep-(1-&gt;5)-[alpha-Kdo-(2-&gt;4)]-alpha-Kdo-(2-&gt;6)-lipid A + ADP + H(+)</text>
        <dbReference type="Rhea" id="RHEA:74071"/>
        <dbReference type="ChEBI" id="CHEBI:15378"/>
        <dbReference type="ChEBI" id="CHEBI:61506"/>
        <dbReference type="ChEBI" id="CHEBI:193068"/>
        <dbReference type="ChEBI" id="CHEBI:193069"/>
        <dbReference type="ChEBI" id="CHEBI:456216"/>
        <dbReference type="EC" id="2.4.99.24"/>
    </reaction>
</comment>
<sequence>MTPPTPTPSPRPSPPPPRTSPHKPAPTSERTSRERIDVRVPNWIGDAIMAAPALLGLAKARPDVEWTLWAVPRTASLFEGFLELYGEGSCFSLEPLPPSFRGPRRFADLVGRVRRNAAAAALVLPPSFSSAVLHAAAGTPRRFGWPGEGRRPLLTDVGPRPRRDVHLRVQYVELAELLARRLWGRGVEPPVEGTRLPLSARALMAGEATWERTGLVPERTIALAPGATYGETKRWPSEKFSALGRDLLEKGWSLLWFGGPAERELCERLAEETRSVSLAGSLSLPESLACLTRVRAMISNDSGAMHMAQASGTPVVGIFGSTSPTWTGPVGPDARVVHLGIHCSPCFSRTCPTAIECLTGIEVSTVREQALELASQGRTGLRPAVFIDRDGTLIELVPYLRCPEDVRLVPGAGKALRELADRGVALVVITNQSVVARGEATEDDVARVHERLRELLAAEGVILDGIEVCPHHPDFGPECACRKPSPGMILRAAHRLGIDLERSWMIGDNEGDVGAAEAAGVRFVLVRTGYGRDVEPGLPDSASVADDITIASQEILSSLPTPFQA</sequence>
<dbReference type="GO" id="GO:0005829">
    <property type="term" value="C:cytosol"/>
    <property type="evidence" value="ECO:0007669"/>
    <property type="project" value="TreeGrafter"/>
</dbReference>
<dbReference type="GO" id="GO:0009244">
    <property type="term" value="P:lipopolysaccharide core region biosynthetic process"/>
    <property type="evidence" value="ECO:0007669"/>
    <property type="project" value="TreeGrafter"/>
</dbReference>
<dbReference type="NCBIfam" id="TIGR01656">
    <property type="entry name" value="Histidinol-ppas"/>
    <property type="match status" value="1"/>
</dbReference>
<keyword evidence="1" id="KW-0963">Cytoplasm</keyword>
<organism evidence="10 11">
    <name type="scientific">Eiseniibacteriota bacterium</name>
    <dbReference type="NCBI Taxonomy" id="2212470"/>
    <lineage>
        <taxon>Bacteria</taxon>
        <taxon>Candidatus Eiseniibacteriota</taxon>
    </lineage>
</organism>
<dbReference type="GO" id="GO:0008713">
    <property type="term" value="F:ADP-heptose-lipopolysaccharide heptosyltransferase activity"/>
    <property type="evidence" value="ECO:0007669"/>
    <property type="project" value="UniProtKB-EC"/>
</dbReference>